<evidence type="ECO:0000313" key="2">
    <source>
        <dbReference type="EMBL" id="ALP54919.1"/>
    </source>
</evidence>
<geneLocation type="plasmid" evidence="2 3">
    <name>unnamed</name>
</geneLocation>
<keyword evidence="2" id="KW-0614">Plasmid</keyword>
<organism evidence="2 3">
    <name type="scientific">Candidatus Tenderia electrophaga</name>
    <dbReference type="NCBI Taxonomy" id="1748243"/>
    <lineage>
        <taxon>Bacteria</taxon>
        <taxon>Pseudomonadati</taxon>
        <taxon>Pseudomonadota</taxon>
        <taxon>Gammaproteobacteria</taxon>
        <taxon>Candidatus Tenderiales</taxon>
        <taxon>Candidatus Tenderiaceae</taxon>
        <taxon>Candidatus Tenderia</taxon>
    </lineage>
</organism>
<name>A0A0S2TID8_9GAMM</name>
<keyword evidence="1" id="KW-0732">Signal</keyword>
<dbReference type="Proteomes" id="UP000055136">
    <property type="component" value="Plasmid unnamed"/>
</dbReference>
<dbReference type="EMBL" id="CP013100">
    <property type="protein sequence ID" value="ALP54919.1"/>
    <property type="molecule type" value="Genomic_DNA"/>
</dbReference>
<proteinExistence type="predicted"/>
<evidence type="ECO:0000313" key="3">
    <source>
        <dbReference type="Proteomes" id="UP000055136"/>
    </source>
</evidence>
<dbReference type="Gene3D" id="2.120.10.30">
    <property type="entry name" value="TolB, C-terminal domain"/>
    <property type="match status" value="1"/>
</dbReference>
<keyword evidence="3" id="KW-1185">Reference proteome</keyword>
<sequence length="307" mass="31754">MHRGCRALIACLFLMPGAAVAVPVVPDGYAVELFAQGVGAVTGLTLDDQGRLYAADYDGGRILKINGPAVLHTYATGIDKPTDLAFDADGRLYVASSTSSRGDVFEVLADGSTSLFASGFSFPTSIEALGGEFFVSNSGDGTMSRIDNLGNDSVFLSGLSAPNGPYGISFSDSGQMYFIDHGSGTVYGADALGNQTQLGQVTPLGGTFTGIGLGGRLFLSDVNLGALLFLNDQTVLEAFATGFAGKGDAPFIGPNDFVFDGVSNMFVGDADKIWRISAYSVPEPVSALLFTLGLIVLSASQMPSSDN</sequence>
<dbReference type="AlphaFoldDB" id="A0A0S2TID8"/>
<dbReference type="SUPFAM" id="SSF63829">
    <property type="entry name" value="Calcium-dependent phosphotriesterase"/>
    <property type="match status" value="1"/>
</dbReference>
<feature type="signal peptide" evidence="1">
    <location>
        <begin position="1"/>
        <end position="21"/>
    </location>
</feature>
<gene>
    <name evidence="2" type="ORF">Tel_16820</name>
</gene>
<protein>
    <recommendedName>
        <fullName evidence="4">SMP-30/Gluconolactonase/LRE-like region domain-containing protein</fullName>
    </recommendedName>
</protein>
<dbReference type="KEGG" id="tee:Tel_16820"/>
<reference evidence="2" key="1">
    <citation type="submission" date="2015-10" db="EMBL/GenBank/DDBJ databases">
        <title>Description of Candidatus Tenderia electrophaga gen. nov, sp. nov., an Uncultivated Electroautotroph from a Biocathode Enrichment.</title>
        <authorList>
            <person name="Eddie B.J."/>
            <person name="Malanoski A.P."/>
            <person name="Wang Z."/>
            <person name="Hall R.J."/>
            <person name="Oh S.D."/>
            <person name="Heiner C."/>
            <person name="Lin B."/>
            <person name="Strycharz-Glaven S.M."/>
        </authorList>
    </citation>
    <scope>NUCLEOTIDE SEQUENCE [LARGE SCALE GENOMIC DNA]</scope>
    <source>
        <strain evidence="2">NRL1</strain>
        <plasmid evidence="2">unnamed</plasmid>
    </source>
</reference>
<accession>A0A0S2TID8</accession>
<dbReference type="InterPro" id="IPR011042">
    <property type="entry name" value="6-blade_b-propeller_TolB-like"/>
</dbReference>
<evidence type="ECO:0000256" key="1">
    <source>
        <dbReference type="SAM" id="SignalP"/>
    </source>
</evidence>
<feature type="chain" id="PRO_5006605053" description="SMP-30/Gluconolactonase/LRE-like region domain-containing protein" evidence="1">
    <location>
        <begin position="22"/>
        <end position="307"/>
    </location>
</feature>
<evidence type="ECO:0008006" key="4">
    <source>
        <dbReference type="Google" id="ProtNLM"/>
    </source>
</evidence>